<gene>
    <name evidence="1" type="ORF">M0H32_19045</name>
</gene>
<sequence>MTITYFGYGSLVNIDTIPANAEVTPGKLSGWLREWRVCGQGEDGQGRCALTVRQEDGAEIWGVMAREPRTQLADLERREQRYVKVEAVGVSFRCEALQQPGPEDLFLFQAAPEHLRWGCDQHPILQSYLDCVLAGFFRTWGEAGIDHFLDTTDGWHVPVLQDRARPHYPRKITLDPDLAELIDDKLRAHGIDYRKVKD</sequence>
<dbReference type="Gene3D" id="3.10.490.10">
    <property type="entry name" value="Gamma-glutamyl cyclotransferase-like"/>
    <property type="match status" value="1"/>
</dbReference>
<proteinExistence type="predicted"/>
<dbReference type="InterPro" id="IPR013024">
    <property type="entry name" value="GGCT-like"/>
</dbReference>
<keyword evidence="2" id="KW-1185">Reference proteome</keyword>
<name>A0ABT0GXV8_9HYPH</name>
<protein>
    <submittedName>
        <fullName evidence="1">Gamma-glutamylcyclotransferase</fullName>
    </submittedName>
</protein>
<accession>A0ABT0GXV8</accession>
<reference evidence="1" key="1">
    <citation type="submission" date="2022-04" db="EMBL/GenBank/DDBJ databases">
        <title>Roseibium sp. CAU 1639 isolated from mud.</title>
        <authorList>
            <person name="Kim W."/>
        </authorList>
    </citation>
    <scope>NUCLEOTIDE SEQUENCE</scope>
    <source>
        <strain evidence="1">CAU 1639</strain>
    </source>
</reference>
<evidence type="ECO:0000313" key="2">
    <source>
        <dbReference type="Proteomes" id="UP001431221"/>
    </source>
</evidence>
<dbReference type="Proteomes" id="UP001431221">
    <property type="component" value="Unassembled WGS sequence"/>
</dbReference>
<dbReference type="RefSeq" id="WP_248156748.1">
    <property type="nucleotide sequence ID" value="NZ_JALNMJ010000014.1"/>
</dbReference>
<dbReference type="EMBL" id="JALNMJ010000014">
    <property type="protein sequence ID" value="MCK7614273.1"/>
    <property type="molecule type" value="Genomic_DNA"/>
</dbReference>
<dbReference type="CDD" id="cd06661">
    <property type="entry name" value="GGCT_like"/>
    <property type="match status" value="1"/>
</dbReference>
<organism evidence="1 2">
    <name type="scientific">Roseibium sediminicola</name>
    <dbReference type="NCBI Taxonomy" id="2933272"/>
    <lineage>
        <taxon>Bacteria</taxon>
        <taxon>Pseudomonadati</taxon>
        <taxon>Pseudomonadota</taxon>
        <taxon>Alphaproteobacteria</taxon>
        <taxon>Hyphomicrobiales</taxon>
        <taxon>Stappiaceae</taxon>
        <taxon>Roseibium</taxon>
    </lineage>
</organism>
<evidence type="ECO:0000313" key="1">
    <source>
        <dbReference type="EMBL" id="MCK7614273.1"/>
    </source>
</evidence>
<comment type="caution">
    <text evidence="1">The sequence shown here is derived from an EMBL/GenBank/DDBJ whole genome shotgun (WGS) entry which is preliminary data.</text>
</comment>